<dbReference type="EMBL" id="CACRUH010000054">
    <property type="protein sequence ID" value="VYU43214.1"/>
    <property type="molecule type" value="Genomic_DNA"/>
</dbReference>
<protein>
    <recommendedName>
        <fullName evidence="2">Methyltransferase FkbM domain-containing protein</fullName>
    </recommendedName>
</protein>
<sequence length="482" mass="55925">MTFIDTMEELCTFICNQTILETMKTICITVFGDAAVFSDPESTLEDCKKWLTEQNRIEDSSYFSFLLTNVEDIYANLSEYKQMHDALADEESRKVLVNLMAHRLIRDDYYLLNAFSAGERQYFSPSFMKYKPQGVFVDCGALNGATTLEYACHVPDFKRAYVYEPLPKMHKACVNNLSIFEPSRLIIRQAAVSDHTGIVHFDPFIDGSSHISDTGSLDVPAISLDEDITEMVDLIKMDIEGAEFSAICGAKRHICDDRPVLAISVYHFPADLHRIPCLIMKLCPNYHFYLRHHMTDTNETIFYGFPCEMTSSPTDINSHSISQLSDLLVDEYMHVQLLQKDYLLYVLKNLSGERTAHSFFEQQYNTEKEAHAFFELQFNTEKEAHVFFEQQYNAEKEAHLFFEQQFNAEKEAHIYFENQFDTVSRDKDKQQKILNEKEEAIGKLEELIRTLQNDNSKLHYKLQLLKKDSLISKIIKLKKYEV</sequence>
<dbReference type="RefSeq" id="WP_156833065.1">
    <property type="nucleotide sequence ID" value="NZ_CACRUH010000054.1"/>
</dbReference>
<dbReference type="Gene3D" id="3.40.50.150">
    <property type="entry name" value="Vaccinia Virus protein VP39"/>
    <property type="match status" value="1"/>
</dbReference>
<keyword evidence="1" id="KW-0175">Coiled coil</keyword>
<gene>
    <name evidence="3" type="ORF">CHLFYP18_00956</name>
</gene>
<name>A0A6N3EU04_9FIRM</name>
<dbReference type="SUPFAM" id="SSF53335">
    <property type="entry name" value="S-adenosyl-L-methionine-dependent methyltransferases"/>
    <property type="match status" value="1"/>
</dbReference>
<feature type="coiled-coil region" evidence="1">
    <location>
        <begin position="427"/>
        <end position="457"/>
    </location>
</feature>
<dbReference type="AlphaFoldDB" id="A0A6N3EU04"/>
<dbReference type="InterPro" id="IPR052514">
    <property type="entry name" value="SAM-dependent_MTase"/>
</dbReference>
<dbReference type="InterPro" id="IPR006342">
    <property type="entry name" value="FkbM_mtfrase"/>
</dbReference>
<dbReference type="PANTHER" id="PTHR34203">
    <property type="entry name" value="METHYLTRANSFERASE, FKBM FAMILY PROTEIN"/>
    <property type="match status" value="1"/>
</dbReference>
<evidence type="ECO:0000313" key="3">
    <source>
        <dbReference type="EMBL" id="VYU43214.1"/>
    </source>
</evidence>
<dbReference type="Pfam" id="PF05050">
    <property type="entry name" value="Methyltransf_21"/>
    <property type="match status" value="1"/>
</dbReference>
<dbReference type="NCBIfam" id="TIGR01444">
    <property type="entry name" value="fkbM_fam"/>
    <property type="match status" value="1"/>
</dbReference>
<proteinExistence type="predicted"/>
<reference evidence="3" key="1">
    <citation type="submission" date="2019-11" db="EMBL/GenBank/DDBJ databases">
        <authorList>
            <person name="Feng L."/>
        </authorList>
    </citation>
    <scope>NUCLEOTIDE SEQUENCE</scope>
    <source>
        <strain evidence="3">ChathewayiLFYP18</strain>
    </source>
</reference>
<feature type="domain" description="Methyltransferase FkbM" evidence="2">
    <location>
        <begin position="138"/>
        <end position="271"/>
    </location>
</feature>
<accession>A0A6N3EU04</accession>
<evidence type="ECO:0000259" key="2">
    <source>
        <dbReference type="Pfam" id="PF05050"/>
    </source>
</evidence>
<evidence type="ECO:0000256" key="1">
    <source>
        <dbReference type="SAM" id="Coils"/>
    </source>
</evidence>
<organism evidence="3">
    <name type="scientific">Hungatella hathewayi</name>
    <dbReference type="NCBI Taxonomy" id="154046"/>
    <lineage>
        <taxon>Bacteria</taxon>
        <taxon>Bacillati</taxon>
        <taxon>Bacillota</taxon>
        <taxon>Clostridia</taxon>
        <taxon>Lachnospirales</taxon>
        <taxon>Lachnospiraceae</taxon>
        <taxon>Hungatella</taxon>
    </lineage>
</organism>
<dbReference type="InterPro" id="IPR029063">
    <property type="entry name" value="SAM-dependent_MTases_sf"/>
</dbReference>
<dbReference type="PANTHER" id="PTHR34203:SF15">
    <property type="entry name" value="SLL1173 PROTEIN"/>
    <property type="match status" value="1"/>
</dbReference>